<dbReference type="FunFam" id="3.30.559.10:FF:000008">
    <property type="entry name" value="Tryptamine hydroxycinnamoyl transferase"/>
    <property type="match status" value="1"/>
</dbReference>
<evidence type="ECO:0000313" key="4">
    <source>
        <dbReference type="EnsemblPlants" id="Kaladp0055s0354.1.v1.1"/>
    </source>
</evidence>
<dbReference type="GO" id="GO:0016746">
    <property type="term" value="F:acyltransferase activity"/>
    <property type="evidence" value="ECO:0007669"/>
    <property type="project" value="UniProtKB-KW"/>
</dbReference>
<dbReference type="AlphaFoldDB" id="A0A7N0U8J4"/>
<keyword evidence="5" id="KW-1185">Reference proteome</keyword>
<dbReference type="GO" id="GO:0010090">
    <property type="term" value="P:trichome morphogenesis"/>
    <property type="evidence" value="ECO:0007669"/>
    <property type="project" value="EnsemblPlants"/>
</dbReference>
<evidence type="ECO:0000256" key="2">
    <source>
        <dbReference type="ARBA" id="ARBA00022679"/>
    </source>
</evidence>
<evidence type="ECO:0000313" key="5">
    <source>
        <dbReference type="Proteomes" id="UP000594263"/>
    </source>
</evidence>
<evidence type="ECO:0008006" key="6">
    <source>
        <dbReference type="Google" id="ProtNLM"/>
    </source>
</evidence>
<dbReference type="Gene3D" id="3.30.559.10">
    <property type="entry name" value="Chloramphenicol acetyltransferase-like domain"/>
    <property type="match status" value="2"/>
</dbReference>
<sequence length="467" mass="51570">MVTEAMKKRVEDLGQEKEVVAGNGKASKVEMVSSAFVKPGKKVIGRRECQLITFDLPYLAFFYNQKLMLYQGGERFEETVERMKEGLATVLEEFYQLAGKLGKDEEGIFRVEYDDEEEEGEGGSRGVEVLEAVGAEIGVNDVLVEEGTGGIMKDLLPYNGVLNLEGLHKPLLAIQFTKLKDGIALGCAFNHAILDGTSTWHFMSSWAEICRGAQTISAQPFLDRVKARNTKVKLDLALPTAQTEAQSGPKLREKLFKFSESAVDAIKSKVNARVDPTKPDATTFTTFQSITAHIWAHVTRARRLKPEEVTAFAIFADCRKRIDPPVPETYFGNMIQAIFTGTAAGLLLAHPLDFGAGVIQAAIKAHDAKMIDARNEAWEKSPIIFQYKDAGANCIAVGSSPRFKVYDIDFGFGRPVMVRSGANNRFDGMVYLYPGKEGGRSIDVEISLEESAMAELEKDEEFLVIKN</sequence>
<dbReference type="PANTHER" id="PTHR31896:SF76">
    <property type="entry name" value="BAHD ACYLTRANSFERASE DCR"/>
    <property type="match status" value="1"/>
</dbReference>
<dbReference type="GO" id="GO:0010143">
    <property type="term" value="P:cutin biosynthetic process"/>
    <property type="evidence" value="ECO:0007669"/>
    <property type="project" value="EnsemblPlants"/>
</dbReference>
<dbReference type="PANTHER" id="PTHR31896">
    <property type="entry name" value="FAMILY REGULATORY PROTEIN, PUTATIVE (AFU_ORTHOLOGUE AFUA_3G14730)-RELATED"/>
    <property type="match status" value="1"/>
</dbReference>
<accession>A0A7N0U8J4</accession>
<dbReference type="Gramene" id="Kaladp0055s0354.1.v1.1">
    <property type="protein sequence ID" value="Kaladp0055s0354.1.v1.1"/>
    <property type="gene ID" value="Kaladp0055s0354.v1.1"/>
</dbReference>
<proteinExistence type="inferred from homology"/>
<comment type="similarity">
    <text evidence="1">Belongs to the plant acyltransferase family.</text>
</comment>
<evidence type="ECO:0000256" key="3">
    <source>
        <dbReference type="ARBA" id="ARBA00023315"/>
    </source>
</evidence>
<name>A0A7N0U8J4_KALFE</name>
<evidence type="ECO:0000256" key="1">
    <source>
        <dbReference type="ARBA" id="ARBA00009861"/>
    </source>
</evidence>
<protein>
    <recommendedName>
        <fullName evidence="6">BAHD acyltransferase DCR</fullName>
    </recommendedName>
</protein>
<organism evidence="4 5">
    <name type="scientific">Kalanchoe fedtschenkoi</name>
    <name type="common">Lavender scallops</name>
    <name type="synonym">South American air plant</name>
    <dbReference type="NCBI Taxonomy" id="63787"/>
    <lineage>
        <taxon>Eukaryota</taxon>
        <taxon>Viridiplantae</taxon>
        <taxon>Streptophyta</taxon>
        <taxon>Embryophyta</taxon>
        <taxon>Tracheophyta</taxon>
        <taxon>Spermatophyta</taxon>
        <taxon>Magnoliopsida</taxon>
        <taxon>eudicotyledons</taxon>
        <taxon>Gunneridae</taxon>
        <taxon>Pentapetalae</taxon>
        <taxon>Saxifragales</taxon>
        <taxon>Crassulaceae</taxon>
        <taxon>Kalanchoe</taxon>
    </lineage>
</organism>
<keyword evidence="2" id="KW-0808">Transferase</keyword>
<keyword evidence="3" id="KW-0012">Acyltransferase</keyword>
<dbReference type="OMA" id="WGKPESV"/>
<dbReference type="InterPro" id="IPR051283">
    <property type="entry name" value="Sec_Metabolite_Acyltrans"/>
</dbReference>
<dbReference type="Pfam" id="PF02458">
    <property type="entry name" value="Transferase"/>
    <property type="match status" value="1"/>
</dbReference>
<reference evidence="4" key="1">
    <citation type="submission" date="2021-01" db="UniProtKB">
        <authorList>
            <consortium name="EnsemblPlants"/>
        </authorList>
    </citation>
    <scope>IDENTIFICATION</scope>
</reference>
<dbReference type="EnsemblPlants" id="Kaladp0055s0354.1.v1.1">
    <property type="protein sequence ID" value="Kaladp0055s0354.1.v1.1"/>
    <property type="gene ID" value="Kaladp0055s0354.v1.1"/>
</dbReference>
<dbReference type="GO" id="GO:0005737">
    <property type="term" value="C:cytoplasm"/>
    <property type="evidence" value="ECO:0007669"/>
    <property type="project" value="EnsemblPlants"/>
</dbReference>
<dbReference type="Proteomes" id="UP000594263">
    <property type="component" value="Unplaced"/>
</dbReference>
<dbReference type="InterPro" id="IPR023213">
    <property type="entry name" value="CAT-like_dom_sf"/>
</dbReference>